<dbReference type="Proteomes" id="UP001415857">
    <property type="component" value="Unassembled WGS sequence"/>
</dbReference>
<evidence type="ECO:0000313" key="1">
    <source>
        <dbReference type="EMBL" id="KAK9274094.1"/>
    </source>
</evidence>
<accession>A0AAP0RAP6</accession>
<organism evidence="1 2">
    <name type="scientific">Liquidambar formosana</name>
    <name type="common">Formosan gum</name>
    <dbReference type="NCBI Taxonomy" id="63359"/>
    <lineage>
        <taxon>Eukaryota</taxon>
        <taxon>Viridiplantae</taxon>
        <taxon>Streptophyta</taxon>
        <taxon>Embryophyta</taxon>
        <taxon>Tracheophyta</taxon>
        <taxon>Spermatophyta</taxon>
        <taxon>Magnoliopsida</taxon>
        <taxon>eudicotyledons</taxon>
        <taxon>Gunneridae</taxon>
        <taxon>Pentapetalae</taxon>
        <taxon>Saxifragales</taxon>
        <taxon>Altingiaceae</taxon>
        <taxon>Liquidambar</taxon>
    </lineage>
</organism>
<gene>
    <name evidence="1" type="ORF">L1049_018908</name>
</gene>
<dbReference type="EMBL" id="JBBPBK010000012">
    <property type="protein sequence ID" value="KAK9274094.1"/>
    <property type="molecule type" value="Genomic_DNA"/>
</dbReference>
<protein>
    <submittedName>
        <fullName evidence="1">Uncharacterized protein</fullName>
    </submittedName>
</protein>
<keyword evidence="2" id="KW-1185">Reference proteome</keyword>
<sequence>MYVLVREAAMFEDRWRWWRRVVGEGRVGRNNRRCEGGEMGFGFGAERKGRRLEEGGRCHCRKTKSDPKRKDDTILQPLTDRRRRTLPKESPGFMPRSLNLQIGVGLLTGKISMFFRATKLVGDCCCIGSCPLTEANLSLTGGRGHLSIGGQIV</sequence>
<reference evidence="1 2" key="1">
    <citation type="journal article" date="2024" name="Plant J.">
        <title>Genome sequences and population genomics reveal climatic adaptation and genomic divergence between two closely related sweetgum species.</title>
        <authorList>
            <person name="Xu W.Q."/>
            <person name="Ren C.Q."/>
            <person name="Zhang X.Y."/>
            <person name="Comes H.P."/>
            <person name="Liu X.H."/>
            <person name="Li Y.G."/>
            <person name="Kettle C.J."/>
            <person name="Jalonen R."/>
            <person name="Gaisberger H."/>
            <person name="Ma Y.Z."/>
            <person name="Qiu Y.X."/>
        </authorList>
    </citation>
    <scope>NUCLEOTIDE SEQUENCE [LARGE SCALE GENOMIC DNA]</scope>
    <source>
        <strain evidence="1">Hangzhou</strain>
    </source>
</reference>
<proteinExistence type="predicted"/>
<evidence type="ECO:0000313" key="2">
    <source>
        <dbReference type="Proteomes" id="UP001415857"/>
    </source>
</evidence>
<name>A0AAP0RAP6_LIQFO</name>
<dbReference type="AlphaFoldDB" id="A0AAP0RAP6"/>
<comment type="caution">
    <text evidence="1">The sequence shown here is derived from an EMBL/GenBank/DDBJ whole genome shotgun (WGS) entry which is preliminary data.</text>
</comment>